<dbReference type="PANTHER" id="PTHR22957">
    <property type="entry name" value="TBC1 DOMAIN FAMILY MEMBER GTPASE-ACTIVATING PROTEIN"/>
    <property type="match status" value="1"/>
</dbReference>
<proteinExistence type="predicted"/>
<dbReference type="SUPFAM" id="SSF47923">
    <property type="entry name" value="Ypt/Rab-GAP domain of gyp1p"/>
    <property type="match status" value="2"/>
</dbReference>
<dbReference type="OMA" id="HVRSIIW"/>
<dbReference type="AlphaFoldDB" id="A0A3P6SCX5"/>
<dbReference type="GO" id="GO:0005096">
    <property type="term" value="F:GTPase activator activity"/>
    <property type="evidence" value="ECO:0007669"/>
    <property type="project" value="UniProtKB-KW"/>
</dbReference>
<accession>A0A3P6SCX5</accession>
<sequence>MSTYLMMILLRCLPLRREEWCTILSRTRSSYNKLKSVLLTNPHEQTSGLDPNVSNPLSLGDENPWQQYFVDCKLRECINRDVERTFPELEYFKDQNVRTVMSDILFIYAKQHSDISYRQGMHEILATLIFVLNYDQQTFAHLMEQNGLKELPSEELEILRTVNNQDFLEHDSFEIFTQLMMMLERWYLAGDEEYVEYSNRVSRSNGKLVYSVPFVSPDHASADSRNELIIKLRSIMNDILAVIDPAMYQHLSKLKILPQTYGIRWLRLLFGREFPIHDLLFIWDAIFAFRPSLSLVDYIFVAMLEYIRHLIIDEDYSTTLQYLMRYPPVADAHSLIQYALHIKSPKKFEVPHTLNVTNFENITITGMVHPNRAKDVVRMKTAVEKPKQTNLSKQFFSSGTTFYHAGEKRQQDCDTKSFVSKIVNTLSDRNVMERGLIRSQLNYSASGNIGIKASDEAIELLQEQVSCLQSRLNDMDVMAGVVKQRISFVIDEQLQKIVGNDDLKKLIVKELHSIQSQVENAVRSNFGHAEVVISTNSTNDTRVAHNTGMGGYAIEIGNEACASTAPPFNSSTGSLPTLQRQASRLDTEMCEIRPHSVVQ</sequence>
<dbReference type="Gene3D" id="1.10.8.270">
    <property type="entry name" value="putative rabgap domain of human tbc1 domain family member 14 like domains"/>
    <property type="match status" value="1"/>
</dbReference>
<dbReference type="OrthoDB" id="27140at2759"/>
<name>A0A3P6SCX5_LITSI</name>
<dbReference type="FunFam" id="1.10.8.270:FF:000011">
    <property type="entry name" value="TBC1 domain family member 5"/>
    <property type="match status" value="1"/>
</dbReference>
<reference evidence="3 4" key="1">
    <citation type="submission" date="2018-08" db="EMBL/GenBank/DDBJ databases">
        <authorList>
            <person name="Laetsch R D."/>
            <person name="Stevens L."/>
            <person name="Kumar S."/>
            <person name="Blaxter L. M."/>
        </authorList>
    </citation>
    <scope>NUCLEOTIDE SEQUENCE [LARGE SCALE GENOMIC DNA]</scope>
</reference>
<dbReference type="InterPro" id="IPR000195">
    <property type="entry name" value="Rab-GAP-TBC_dom"/>
</dbReference>
<dbReference type="PANTHER" id="PTHR22957:SF337">
    <property type="entry name" value="TBC1 DOMAIN FAMILY MEMBER 5"/>
    <property type="match status" value="1"/>
</dbReference>
<evidence type="ECO:0000256" key="1">
    <source>
        <dbReference type="ARBA" id="ARBA00022468"/>
    </source>
</evidence>
<gene>
    <name evidence="3" type="ORF">NLS_LOCUS953</name>
</gene>
<dbReference type="STRING" id="42156.A0A3P6SCX5"/>
<dbReference type="PROSITE" id="PS50086">
    <property type="entry name" value="TBC_RABGAP"/>
    <property type="match status" value="1"/>
</dbReference>
<evidence type="ECO:0000313" key="3">
    <source>
        <dbReference type="EMBL" id="VDK70027.1"/>
    </source>
</evidence>
<dbReference type="EMBL" id="UYRX01000029">
    <property type="protein sequence ID" value="VDK70027.1"/>
    <property type="molecule type" value="Genomic_DNA"/>
</dbReference>
<keyword evidence="4" id="KW-1185">Reference proteome</keyword>
<evidence type="ECO:0000259" key="2">
    <source>
        <dbReference type="PROSITE" id="PS50086"/>
    </source>
</evidence>
<dbReference type="FunFam" id="1.10.472.80:FF:000038">
    <property type="entry name" value="TBC1 domain family member 5"/>
    <property type="match status" value="1"/>
</dbReference>
<protein>
    <recommendedName>
        <fullName evidence="2">Rab-GAP TBC domain-containing protein</fullName>
    </recommendedName>
</protein>
<keyword evidence="1" id="KW-0343">GTPase activation</keyword>
<dbReference type="Proteomes" id="UP000277928">
    <property type="component" value="Unassembled WGS sequence"/>
</dbReference>
<evidence type="ECO:0000313" key="4">
    <source>
        <dbReference type="Proteomes" id="UP000277928"/>
    </source>
</evidence>
<dbReference type="InterPro" id="IPR035969">
    <property type="entry name" value="Rab-GAP_TBC_sf"/>
</dbReference>
<dbReference type="GO" id="GO:0005737">
    <property type="term" value="C:cytoplasm"/>
    <property type="evidence" value="ECO:0007669"/>
    <property type="project" value="UniProtKB-ARBA"/>
</dbReference>
<dbReference type="Pfam" id="PF00566">
    <property type="entry name" value="RabGAP-TBC"/>
    <property type="match status" value="2"/>
</dbReference>
<organism evidence="3 4">
    <name type="scientific">Litomosoides sigmodontis</name>
    <name type="common">Filarial nematode worm</name>
    <dbReference type="NCBI Taxonomy" id="42156"/>
    <lineage>
        <taxon>Eukaryota</taxon>
        <taxon>Metazoa</taxon>
        <taxon>Ecdysozoa</taxon>
        <taxon>Nematoda</taxon>
        <taxon>Chromadorea</taxon>
        <taxon>Rhabditida</taxon>
        <taxon>Spirurina</taxon>
        <taxon>Spiruromorpha</taxon>
        <taxon>Filarioidea</taxon>
        <taxon>Onchocercidae</taxon>
        <taxon>Litomosoides</taxon>
    </lineage>
</organism>
<dbReference type="Gene3D" id="1.10.472.80">
    <property type="entry name" value="Ypt/Rab-GAP domain of gyp1p, domain 3"/>
    <property type="match status" value="1"/>
</dbReference>
<dbReference type="SMART" id="SM00164">
    <property type="entry name" value="TBC"/>
    <property type="match status" value="1"/>
</dbReference>
<feature type="domain" description="Rab-GAP TBC" evidence="2">
    <location>
        <begin position="10"/>
        <end position="290"/>
    </location>
</feature>